<dbReference type="AlphaFoldDB" id="A0AAV7LLP6"/>
<dbReference type="Proteomes" id="UP001066276">
    <property type="component" value="Chromosome 11"/>
</dbReference>
<organism evidence="2 3">
    <name type="scientific">Pleurodeles waltl</name>
    <name type="common">Iberian ribbed newt</name>
    <dbReference type="NCBI Taxonomy" id="8319"/>
    <lineage>
        <taxon>Eukaryota</taxon>
        <taxon>Metazoa</taxon>
        <taxon>Chordata</taxon>
        <taxon>Craniata</taxon>
        <taxon>Vertebrata</taxon>
        <taxon>Euteleostomi</taxon>
        <taxon>Amphibia</taxon>
        <taxon>Batrachia</taxon>
        <taxon>Caudata</taxon>
        <taxon>Salamandroidea</taxon>
        <taxon>Salamandridae</taxon>
        <taxon>Pleurodelinae</taxon>
        <taxon>Pleurodeles</taxon>
    </lineage>
</organism>
<evidence type="ECO:0000313" key="3">
    <source>
        <dbReference type="Proteomes" id="UP001066276"/>
    </source>
</evidence>
<sequence length="111" mass="12055">MGPQPLAPRWVRHSPHGIGGCPSEGAVSRSPRMGSTRPLRAQWKKSPMEEACQACISSPPTCPWIPALVLCYNSSCGQQSVVCATMCVTRAKCPRELAIEARFWCLASELV</sequence>
<keyword evidence="3" id="KW-1185">Reference proteome</keyword>
<accession>A0AAV7LLP6</accession>
<comment type="caution">
    <text evidence="2">The sequence shown here is derived from an EMBL/GenBank/DDBJ whole genome shotgun (WGS) entry which is preliminary data.</text>
</comment>
<evidence type="ECO:0000313" key="2">
    <source>
        <dbReference type="EMBL" id="KAJ1092505.1"/>
    </source>
</evidence>
<gene>
    <name evidence="2" type="ORF">NDU88_005615</name>
</gene>
<dbReference type="EMBL" id="JANPWB010000015">
    <property type="protein sequence ID" value="KAJ1092505.1"/>
    <property type="molecule type" value="Genomic_DNA"/>
</dbReference>
<evidence type="ECO:0000256" key="1">
    <source>
        <dbReference type="SAM" id="MobiDB-lite"/>
    </source>
</evidence>
<feature type="region of interest" description="Disordered" evidence="1">
    <location>
        <begin position="1"/>
        <end position="39"/>
    </location>
</feature>
<proteinExistence type="predicted"/>
<protein>
    <submittedName>
        <fullName evidence="2">Uncharacterized protein</fullName>
    </submittedName>
</protein>
<reference evidence="2" key="1">
    <citation type="journal article" date="2022" name="bioRxiv">
        <title>Sequencing and chromosome-scale assembly of the giantPleurodeles waltlgenome.</title>
        <authorList>
            <person name="Brown T."/>
            <person name="Elewa A."/>
            <person name="Iarovenko S."/>
            <person name="Subramanian E."/>
            <person name="Araus A.J."/>
            <person name="Petzold A."/>
            <person name="Susuki M."/>
            <person name="Suzuki K.-i.T."/>
            <person name="Hayashi T."/>
            <person name="Toyoda A."/>
            <person name="Oliveira C."/>
            <person name="Osipova E."/>
            <person name="Leigh N.D."/>
            <person name="Simon A."/>
            <person name="Yun M.H."/>
        </authorList>
    </citation>
    <scope>NUCLEOTIDE SEQUENCE</scope>
    <source>
        <strain evidence="2">20211129_DDA</strain>
        <tissue evidence="2">Liver</tissue>
    </source>
</reference>
<name>A0AAV7LLP6_PLEWA</name>